<dbReference type="Pfam" id="PF09357">
    <property type="entry name" value="RteC"/>
    <property type="match status" value="1"/>
</dbReference>
<sequence>MKKYIPLVEQYYVQQKELSLKKNTKIVKLKLHIKQAKEILQDLRVNIRNRKFKDYNDEIHFFKQVKPSIYADFIFYNNQLKYQVGKPNSTNSILKNYLKNELKKLEVKKRKNLEFYRYYKHKSTFLDHIYFLRENKQLELFSTDISVYLDSEFYTSHDTLAAEVLAYDLLTNFYKKEINTLKNISTGIFEDNNKKLKTSLNWTASKTDFVELMYALKVSGAINTGNINTKELIIKLSKVFNLEISNSYKTYSEIKNRSLERTKFLNKLTSNLQEKLDYDDGI</sequence>
<accession>A0ABZ2TUD9</accession>
<protein>
    <submittedName>
        <fullName evidence="1">RteC domain-containing protein</fullName>
    </submittedName>
</protein>
<dbReference type="Proteomes" id="UP001491088">
    <property type="component" value="Chromosome"/>
</dbReference>
<proteinExistence type="predicted"/>
<name>A0ABZ2TUD9_9FLAO</name>
<evidence type="ECO:0000313" key="2">
    <source>
        <dbReference type="Proteomes" id="UP001491088"/>
    </source>
</evidence>
<dbReference type="EMBL" id="CP150496">
    <property type="protein sequence ID" value="WYW56756.1"/>
    <property type="molecule type" value="Genomic_DNA"/>
</dbReference>
<evidence type="ECO:0000313" key="1">
    <source>
        <dbReference type="EMBL" id="WYW56756.1"/>
    </source>
</evidence>
<dbReference type="InterPro" id="IPR018534">
    <property type="entry name" value="Tet_reg_excision_RteC"/>
</dbReference>
<keyword evidence="2" id="KW-1185">Reference proteome</keyword>
<gene>
    <name evidence="1" type="ORF">WG950_05740</name>
</gene>
<reference evidence="1 2" key="1">
    <citation type="submission" date="2024-03" db="EMBL/GenBank/DDBJ databases">
        <authorList>
            <person name="Cao K."/>
        </authorList>
    </citation>
    <scope>NUCLEOTIDE SEQUENCE [LARGE SCALE GENOMIC DNA]</scope>
    <source>
        <strain evidence="1 2">MCCC 1K00696</strain>
    </source>
</reference>
<dbReference type="RefSeq" id="WP_340934774.1">
    <property type="nucleotide sequence ID" value="NZ_CP150496.1"/>
</dbReference>
<organism evidence="1 2">
    <name type="scientific">Polaribacter marinaquae</name>
    <dbReference type="NCBI Taxonomy" id="1642819"/>
    <lineage>
        <taxon>Bacteria</taxon>
        <taxon>Pseudomonadati</taxon>
        <taxon>Bacteroidota</taxon>
        <taxon>Flavobacteriia</taxon>
        <taxon>Flavobacteriales</taxon>
        <taxon>Flavobacteriaceae</taxon>
    </lineage>
</organism>